<dbReference type="PANTHER" id="PTHR24346:SF39">
    <property type="entry name" value="SERINE_THREONINE-PROTEIN KINASE GRIK1-RELATED"/>
    <property type="match status" value="1"/>
</dbReference>
<protein>
    <submittedName>
        <fullName evidence="8">Serine/threonine-protein kinase GRIK1</fullName>
    </submittedName>
</protein>
<evidence type="ECO:0000256" key="3">
    <source>
        <dbReference type="ARBA" id="ARBA00022777"/>
    </source>
</evidence>
<comment type="similarity">
    <text evidence="6">Belongs to the protein kinase superfamily.</text>
</comment>
<keyword evidence="9" id="KW-1185">Reference proteome</keyword>
<dbReference type="Gene3D" id="1.10.510.10">
    <property type="entry name" value="Transferase(Phosphotransferase) domain 1"/>
    <property type="match status" value="1"/>
</dbReference>
<feature type="binding site" evidence="5">
    <location>
        <position position="124"/>
    </location>
    <ligand>
        <name>ATP</name>
        <dbReference type="ChEBI" id="CHEBI:30616"/>
    </ligand>
</feature>
<organism evidence="8 9">
    <name type="scientific">Platanthera guangdongensis</name>
    <dbReference type="NCBI Taxonomy" id="2320717"/>
    <lineage>
        <taxon>Eukaryota</taxon>
        <taxon>Viridiplantae</taxon>
        <taxon>Streptophyta</taxon>
        <taxon>Embryophyta</taxon>
        <taxon>Tracheophyta</taxon>
        <taxon>Spermatophyta</taxon>
        <taxon>Magnoliopsida</taxon>
        <taxon>Liliopsida</taxon>
        <taxon>Asparagales</taxon>
        <taxon>Orchidaceae</taxon>
        <taxon>Orchidoideae</taxon>
        <taxon>Orchideae</taxon>
        <taxon>Orchidinae</taxon>
        <taxon>Platanthera</taxon>
    </lineage>
</organism>
<evidence type="ECO:0000259" key="7">
    <source>
        <dbReference type="PROSITE" id="PS50011"/>
    </source>
</evidence>
<evidence type="ECO:0000313" key="8">
    <source>
        <dbReference type="EMBL" id="KAK8958422.1"/>
    </source>
</evidence>
<evidence type="ECO:0000256" key="4">
    <source>
        <dbReference type="ARBA" id="ARBA00022840"/>
    </source>
</evidence>
<accession>A0ABR2M2V9</accession>
<dbReference type="SMART" id="SM00220">
    <property type="entry name" value="S_TKc"/>
    <property type="match status" value="1"/>
</dbReference>
<comment type="caution">
    <text evidence="8">The sequence shown here is derived from an EMBL/GenBank/DDBJ whole genome shotgun (WGS) entry which is preliminary data.</text>
</comment>
<dbReference type="InterPro" id="IPR011009">
    <property type="entry name" value="Kinase-like_dom_sf"/>
</dbReference>
<keyword evidence="3 8" id="KW-0418">Kinase</keyword>
<evidence type="ECO:0000256" key="1">
    <source>
        <dbReference type="ARBA" id="ARBA00022679"/>
    </source>
</evidence>
<keyword evidence="2 5" id="KW-0547">Nucleotide-binding</keyword>
<keyword evidence="6" id="KW-0723">Serine/threonine-protein kinase</keyword>
<proteinExistence type="inferred from homology"/>
<dbReference type="GO" id="GO:0016301">
    <property type="term" value="F:kinase activity"/>
    <property type="evidence" value="ECO:0007669"/>
    <property type="project" value="UniProtKB-KW"/>
</dbReference>
<evidence type="ECO:0000256" key="5">
    <source>
        <dbReference type="PROSITE-ProRule" id="PRU10141"/>
    </source>
</evidence>
<dbReference type="EMBL" id="JBBWWR010000012">
    <property type="protein sequence ID" value="KAK8958422.1"/>
    <property type="molecule type" value="Genomic_DNA"/>
</dbReference>
<dbReference type="InterPro" id="IPR008271">
    <property type="entry name" value="Ser/Thr_kinase_AS"/>
</dbReference>
<reference evidence="8 9" key="1">
    <citation type="journal article" date="2022" name="Nat. Plants">
        <title>Genomes of leafy and leafless Platanthera orchids illuminate the evolution of mycoheterotrophy.</title>
        <authorList>
            <person name="Li M.H."/>
            <person name="Liu K.W."/>
            <person name="Li Z."/>
            <person name="Lu H.C."/>
            <person name="Ye Q.L."/>
            <person name="Zhang D."/>
            <person name="Wang J.Y."/>
            <person name="Li Y.F."/>
            <person name="Zhong Z.M."/>
            <person name="Liu X."/>
            <person name="Yu X."/>
            <person name="Liu D.K."/>
            <person name="Tu X.D."/>
            <person name="Liu B."/>
            <person name="Hao Y."/>
            <person name="Liao X.Y."/>
            <person name="Jiang Y.T."/>
            <person name="Sun W.H."/>
            <person name="Chen J."/>
            <person name="Chen Y.Q."/>
            <person name="Ai Y."/>
            <person name="Zhai J.W."/>
            <person name="Wu S.S."/>
            <person name="Zhou Z."/>
            <person name="Hsiao Y.Y."/>
            <person name="Wu W.L."/>
            <person name="Chen Y.Y."/>
            <person name="Lin Y.F."/>
            <person name="Hsu J.L."/>
            <person name="Li C.Y."/>
            <person name="Wang Z.W."/>
            <person name="Zhao X."/>
            <person name="Zhong W.Y."/>
            <person name="Ma X.K."/>
            <person name="Ma L."/>
            <person name="Huang J."/>
            <person name="Chen G.Z."/>
            <person name="Huang M.Z."/>
            <person name="Huang L."/>
            <person name="Peng D.H."/>
            <person name="Luo Y.B."/>
            <person name="Zou S.Q."/>
            <person name="Chen S.P."/>
            <person name="Lan S."/>
            <person name="Tsai W.C."/>
            <person name="Van de Peer Y."/>
            <person name="Liu Z.J."/>
        </authorList>
    </citation>
    <scope>NUCLEOTIDE SEQUENCE [LARGE SCALE GENOMIC DNA]</scope>
    <source>
        <strain evidence="8">Lor288</strain>
    </source>
</reference>
<evidence type="ECO:0000256" key="2">
    <source>
        <dbReference type="ARBA" id="ARBA00022741"/>
    </source>
</evidence>
<dbReference type="CDD" id="cd14008">
    <property type="entry name" value="STKc_LKB1_CaMKK"/>
    <property type="match status" value="1"/>
</dbReference>
<dbReference type="SUPFAM" id="SSF56112">
    <property type="entry name" value="Protein kinase-like (PK-like)"/>
    <property type="match status" value="1"/>
</dbReference>
<dbReference type="PROSITE" id="PS50011">
    <property type="entry name" value="PROTEIN_KINASE_DOM"/>
    <property type="match status" value="1"/>
</dbReference>
<evidence type="ECO:0000313" key="9">
    <source>
        <dbReference type="Proteomes" id="UP001412067"/>
    </source>
</evidence>
<dbReference type="PROSITE" id="PS00108">
    <property type="entry name" value="PROTEIN_KINASE_ST"/>
    <property type="match status" value="1"/>
</dbReference>
<gene>
    <name evidence="8" type="primary">GRIK1</name>
    <name evidence="8" type="ORF">KSP40_PGU002951</name>
</gene>
<name>A0ABR2M2V9_9ASPA</name>
<evidence type="ECO:0000256" key="6">
    <source>
        <dbReference type="RuleBase" id="RU000304"/>
    </source>
</evidence>
<dbReference type="PANTHER" id="PTHR24346">
    <property type="entry name" value="MAP/MICROTUBULE AFFINITY-REGULATING KINASE"/>
    <property type="match status" value="1"/>
</dbReference>
<keyword evidence="1" id="KW-0808">Transferase</keyword>
<dbReference type="PROSITE" id="PS00107">
    <property type="entry name" value="PROTEIN_KINASE_ATP"/>
    <property type="match status" value="1"/>
</dbReference>
<keyword evidence="4 5" id="KW-0067">ATP-binding</keyword>
<sequence length="391" mass="43770">MSGLALADFDRDRQEVGCCSCLGFLRNRYTELDSLIGGDCDDEDGECGGYLSEDKQRIPGLPSVDRVICREIPVKLTAEMTIGEDENGHKMINEYVREFSIGRGSYGKVVLYRKVTDGKKYAIKAFYKSRLSKIRVTSSETAWTDVLREVSIMKFLEHPNIINLIEVIDDPDSDRFFMEKNILIVVLAVLEYVEGEQVCDASGQYRGIGEETSRRRLRDIISGLIYLHTHGVVHGDIKPENLLVTKNGAVKIGDFSISHAFEDDNDLLWRSPGTPVFTAPECCVGLNYHGKTADIWALGVTLYCMILGYCPFIGETLQDTYEKIVHGALYIPDDLDPELKELLCGLLCKDPSERMTLESAARHPWVTRETDPLPQSPDKCICGSSTRNSSC</sequence>
<feature type="domain" description="Protein kinase" evidence="7">
    <location>
        <begin position="95"/>
        <end position="366"/>
    </location>
</feature>
<dbReference type="Proteomes" id="UP001412067">
    <property type="component" value="Unassembled WGS sequence"/>
</dbReference>
<dbReference type="InterPro" id="IPR000719">
    <property type="entry name" value="Prot_kinase_dom"/>
</dbReference>
<dbReference type="InterPro" id="IPR017441">
    <property type="entry name" value="Protein_kinase_ATP_BS"/>
</dbReference>
<dbReference type="Pfam" id="PF00069">
    <property type="entry name" value="Pkinase"/>
    <property type="match status" value="1"/>
</dbReference>